<dbReference type="AlphaFoldDB" id="A0ABD1UP13"/>
<comment type="caution">
    <text evidence="2">The sequence shown here is derived from an EMBL/GenBank/DDBJ whole genome shotgun (WGS) entry which is preliminary data.</text>
</comment>
<gene>
    <name evidence="2" type="ORF">Adt_11517</name>
</gene>
<organism evidence="2 3">
    <name type="scientific">Abeliophyllum distichum</name>
    <dbReference type="NCBI Taxonomy" id="126358"/>
    <lineage>
        <taxon>Eukaryota</taxon>
        <taxon>Viridiplantae</taxon>
        <taxon>Streptophyta</taxon>
        <taxon>Embryophyta</taxon>
        <taxon>Tracheophyta</taxon>
        <taxon>Spermatophyta</taxon>
        <taxon>Magnoliopsida</taxon>
        <taxon>eudicotyledons</taxon>
        <taxon>Gunneridae</taxon>
        <taxon>Pentapetalae</taxon>
        <taxon>asterids</taxon>
        <taxon>lamiids</taxon>
        <taxon>Lamiales</taxon>
        <taxon>Oleaceae</taxon>
        <taxon>Forsythieae</taxon>
        <taxon>Abeliophyllum</taxon>
    </lineage>
</organism>
<reference evidence="3" key="1">
    <citation type="submission" date="2024-07" db="EMBL/GenBank/DDBJ databases">
        <title>Two chromosome-level genome assemblies of Korean endemic species Abeliophyllum distichum and Forsythia ovata (Oleaceae).</title>
        <authorList>
            <person name="Jang H."/>
        </authorList>
    </citation>
    <scope>NUCLEOTIDE SEQUENCE [LARGE SCALE GENOMIC DNA]</scope>
</reference>
<evidence type="ECO:0000313" key="3">
    <source>
        <dbReference type="Proteomes" id="UP001604336"/>
    </source>
</evidence>
<proteinExistence type="predicted"/>
<keyword evidence="1" id="KW-0175">Coiled coil</keyword>
<accession>A0ABD1UP13</accession>
<feature type="coiled-coil region" evidence="1">
    <location>
        <begin position="10"/>
        <end position="44"/>
    </location>
</feature>
<sequence>MTETAVASARSNLEAMVAEKDKQLTKARKEVERVKVEFADVEARVVLEYMEDFENTPEYMYPINHFMTASREQLVERIGKTHLEWDISFLRYALRPSYYRELCSCQNSFEC</sequence>
<name>A0ABD1UP13_9LAMI</name>
<dbReference type="EMBL" id="JBFOLK010000003">
    <property type="protein sequence ID" value="KAL2526463.1"/>
    <property type="molecule type" value="Genomic_DNA"/>
</dbReference>
<keyword evidence="3" id="KW-1185">Reference proteome</keyword>
<protein>
    <submittedName>
        <fullName evidence="2">Uncharacterized protein</fullName>
    </submittedName>
</protein>
<evidence type="ECO:0000313" key="2">
    <source>
        <dbReference type="EMBL" id="KAL2526463.1"/>
    </source>
</evidence>
<dbReference type="Proteomes" id="UP001604336">
    <property type="component" value="Unassembled WGS sequence"/>
</dbReference>
<evidence type="ECO:0000256" key="1">
    <source>
        <dbReference type="SAM" id="Coils"/>
    </source>
</evidence>